<dbReference type="PANTHER" id="PTHR47053:SF1">
    <property type="entry name" value="MUREIN DD-ENDOPEPTIDASE MEPH-RELATED"/>
    <property type="match status" value="1"/>
</dbReference>
<evidence type="ECO:0000313" key="7">
    <source>
        <dbReference type="Proteomes" id="UP000468735"/>
    </source>
</evidence>
<dbReference type="EMBL" id="WBMT01000002">
    <property type="protein sequence ID" value="KAB2351874.1"/>
    <property type="molecule type" value="Genomic_DNA"/>
</dbReference>
<dbReference type="GO" id="GO:0008234">
    <property type="term" value="F:cysteine-type peptidase activity"/>
    <property type="evidence" value="ECO:0007669"/>
    <property type="project" value="UniProtKB-KW"/>
</dbReference>
<reference evidence="6 7" key="1">
    <citation type="submission" date="2019-09" db="EMBL/GenBank/DDBJ databases">
        <title>Actinomadura physcomitrii sp. nov., a novel actinomycete isolated from moss [Physcomitrium sphaericum (Ludw) Fuernr].</title>
        <authorList>
            <person name="Zhuang X."/>
            <person name="Liu C."/>
        </authorList>
    </citation>
    <scope>NUCLEOTIDE SEQUENCE [LARGE SCALE GENOMIC DNA]</scope>
    <source>
        <strain evidence="6 7">HMC1</strain>
    </source>
</reference>
<dbReference type="PANTHER" id="PTHR47053">
    <property type="entry name" value="MUREIN DD-ENDOPEPTIDASE MEPH-RELATED"/>
    <property type="match status" value="1"/>
</dbReference>
<proteinExistence type="inferred from homology"/>
<feature type="domain" description="NlpC/P60" evidence="5">
    <location>
        <begin position="79"/>
        <end position="197"/>
    </location>
</feature>
<dbReference type="Pfam" id="PF00877">
    <property type="entry name" value="NLPC_P60"/>
    <property type="match status" value="1"/>
</dbReference>
<dbReference type="PROSITE" id="PS51935">
    <property type="entry name" value="NLPC_P60"/>
    <property type="match status" value="1"/>
</dbReference>
<keyword evidence="7" id="KW-1185">Reference proteome</keyword>
<name>A0A6H9YUA9_9ACTN</name>
<keyword evidence="3" id="KW-0378">Hydrolase</keyword>
<protein>
    <submittedName>
        <fullName evidence="6">NlpC/P60 family protein</fullName>
    </submittedName>
</protein>
<evidence type="ECO:0000259" key="5">
    <source>
        <dbReference type="PROSITE" id="PS51935"/>
    </source>
</evidence>
<keyword evidence="2" id="KW-0645">Protease</keyword>
<dbReference type="OrthoDB" id="3209655at2"/>
<dbReference type="InterPro" id="IPR038765">
    <property type="entry name" value="Papain-like_cys_pep_sf"/>
</dbReference>
<evidence type="ECO:0000256" key="3">
    <source>
        <dbReference type="ARBA" id="ARBA00022801"/>
    </source>
</evidence>
<comment type="caution">
    <text evidence="6">The sequence shown here is derived from an EMBL/GenBank/DDBJ whole genome shotgun (WGS) entry which is preliminary data.</text>
</comment>
<evidence type="ECO:0000256" key="4">
    <source>
        <dbReference type="ARBA" id="ARBA00022807"/>
    </source>
</evidence>
<dbReference type="Proteomes" id="UP000468735">
    <property type="component" value="Unassembled WGS sequence"/>
</dbReference>
<dbReference type="InterPro" id="IPR051202">
    <property type="entry name" value="Peptidase_C40"/>
</dbReference>
<evidence type="ECO:0000256" key="1">
    <source>
        <dbReference type="ARBA" id="ARBA00007074"/>
    </source>
</evidence>
<dbReference type="SUPFAM" id="SSF54001">
    <property type="entry name" value="Cysteine proteinases"/>
    <property type="match status" value="1"/>
</dbReference>
<accession>A0A6H9YUA9</accession>
<dbReference type="AlphaFoldDB" id="A0A6H9YUA9"/>
<dbReference type="Gene3D" id="3.90.1720.10">
    <property type="entry name" value="endopeptidase domain like (from Nostoc punctiforme)"/>
    <property type="match status" value="1"/>
</dbReference>
<comment type="similarity">
    <text evidence="1">Belongs to the peptidase C40 family.</text>
</comment>
<dbReference type="InterPro" id="IPR000064">
    <property type="entry name" value="NLP_P60_dom"/>
</dbReference>
<sequence>MAQGFVQLGVAQASSQGQVVGAGHLSQGQIVDTPQVTQYSNHPALPTDSRPGDKSRAMTLTAMQQAVREKRARMEARWQRRADRAVRFALKQRGRPYVYGDTGRRGFDCSGLVQQAWRHAGVSVPRVAATQYRKIRNHVARNKLRPGDLVFFHGLGHVGLYIGKSRFIHAPSTGRRVSIERLNGHYRRSYVGAARPAWKPLPAIPTRIH</sequence>
<evidence type="ECO:0000313" key="6">
    <source>
        <dbReference type="EMBL" id="KAB2351874.1"/>
    </source>
</evidence>
<keyword evidence="4" id="KW-0788">Thiol protease</keyword>
<evidence type="ECO:0000256" key="2">
    <source>
        <dbReference type="ARBA" id="ARBA00022670"/>
    </source>
</evidence>
<dbReference type="GO" id="GO:0006508">
    <property type="term" value="P:proteolysis"/>
    <property type="evidence" value="ECO:0007669"/>
    <property type="project" value="UniProtKB-KW"/>
</dbReference>
<gene>
    <name evidence="6" type="ORF">F8566_04315</name>
</gene>
<organism evidence="6 7">
    <name type="scientific">Actinomadura rudentiformis</name>
    <dbReference type="NCBI Taxonomy" id="359158"/>
    <lineage>
        <taxon>Bacteria</taxon>
        <taxon>Bacillati</taxon>
        <taxon>Actinomycetota</taxon>
        <taxon>Actinomycetes</taxon>
        <taxon>Streptosporangiales</taxon>
        <taxon>Thermomonosporaceae</taxon>
        <taxon>Actinomadura</taxon>
    </lineage>
</organism>